<feature type="region of interest" description="Disordered" evidence="1">
    <location>
        <begin position="1"/>
        <end position="34"/>
    </location>
</feature>
<dbReference type="AlphaFoldDB" id="A0AAV9JN31"/>
<comment type="caution">
    <text evidence="2">The sequence shown here is derived from an EMBL/GenBank/DDBJ whole genome shotgun (WGS) entry which is preliminary data.</text>
</comment>
<accession>A0AAV9JN31</accession>
<organism evidence="2 3">
    <name type="scientific">Oleoguttula mirabilis</name>
    <dbReference type="NCBI Taxonomy" id="1507867"/>
    <lineage>
        <taxon>Eukaryota</taxon>
        <taxon>Fungi</taxon>
        <taxon>Dikarya</taxon>
        <taxon>Ascomycota</taxon>
        <taxon>Pezizomycotina</taxon>
        <taxon>Dothideomycetes</taxon>
        <taxon>Dothideomycetidae</taxon>
        <taxon>Mycosphaerellales</taxon>
        <taxon>Teratosphaeriaceae</taxon>
        <taxon>Oleoguttula</taxon>
    </lineage>
</organism>
<evidence type="ECO:0000256" key="1">
    <source>
        <dbReference type="SAM" id="MobiDB-lite"/>
    </source>
</evidence>
<evidence type="ECO:0008006" key="4">
    <source>
        <dbReference type="Google" id="ProtNLM"/>
    </source>
</evidence>
<gene>
    <name evidence="2" type="ORF">LTR36_001689</name>
</gene>
<dbReference type="InterPro" id="IPR021463">
    <property type="entry name" value="Methyltransf_34"/>
</dbReference>
<name>A0AAV9JN31_9PEZI</name>
<evidence type="ECO:0000313" key="2">
    <source>
        <dbReference type="EMBL" id="KAK4546957.1"/>
    </source>
</evidence>
<keyword evidence="3" id="KW-1185">Reference proteome</keyword>
<proteinExistence type="predicted"/>
<feature type="compositionally biased region" description="Basic residues" evidence="1">
    <location>
        <begin position="1"/>
        <end position="12"/>
    </location>
</feature>
<evidence type="ECO:0000313" key="3">
    <source>
        <dbReference type="Proteomes" id="UP001324427"/>
    </source>
</evidence>
<dbReference type="Pfam" id="PF11312">
    <property type="entry name" value="Methyltransf_34"/>
    <property type="match status" value="1"/>
</dbReference>
<reference evidence="2 3" key="1">
    <citation type="submission" date="2021-11" db="EMBL/GenBank/DDBJ databases">
        <title>Black yeast isolated from Biological Soil Crust.</title>
        <authorList>
            <person name="Kurbessoian T."/>
        </authorList>
    </citation>
    <scope>NUCLEOTIDE SEQUENCE [LARGE SCALE GENOMIC DNA]</scope>
    <source>
        <strain evidence="2 3">CCFEE 5522</strain>
    </source>
</reference>
<dbReference type="EMBL" id="JAVFHQ010000013">
    <property type="protein sequence ID" value="KAK4546957.1"/>
    <property type="molecule type" value="Genomic_DNA"/>
</dbReference>
<protein>
    <recommendedName>
        <fullName evidence="4">25S rRNA (Uridine(2843)-N(3))-methyltransferase</fullName>
    </recommendedName>
</protein>
<sequence>MAKSKGSWKPRGKITSAARGSKSTTAAKDEEANTESTVPVKLLQRCLNIYCDALRPGDEDGAVLQEVKGHLYNRDFSAAFGKEEYLRVYASRWSPSRALGYLQIFTDVQEYVLPNNGNNAAGEPVAGQWDVVCLGSGGGAELVALGAWMNQVRIASATDLKLSVSLVDVASWTAITDDLQRYIMTPPALSQYASAAAKEANAPLVPESALQVQFCQQDLLEQAESEVAALVGKAKLVTLMFTLNELYSANMPKTQRLLSYITSSLQPDALLLVVDSPGSYSTVTINGAEKKYPMQWLLDYTLLDAPRKAAGSGSGGQEKPKWERVLSEDSRWFRLPLGLLYPIELEDMRYQMHMYRRLAEEEEDEEA</sequence>
<dbReference type="Proteomes" id="UP001324427">
    <property type="component" value="Unassembled WGS sequence"/>
</dbReference>